<feature type="compositionally biased region" description="Low complexity" evidence="2">
    <location>
        <begin position="149"/>
        <end position="158"/>
    </location>
</feature>
<reference evidence="3" key="2">
    <citation type="submission" date="2025-09" db="UniProtKB">
        <authorList>
            <consortium name="Ensembl"/>
        </authorList>
    </citation>
    <scope>IDENTIFICATION</scope>
</reference>
<dbReference type="Proteomes" id="UP000694422">
    <property type="component" value="Unplaced"/>
</dbReference>
<organism evidence="3 4">
    <name type="scientific">Spermophilus dauricus</name>
    <name type="common">Daurian ground squirrel</name>
    <dbReference type="NCBI Taxonomy" id="99837"/>
    <lineage>
        <taxon>Eukaryota</taxon>
        <taxon>Metazoa</taxon>
        <taxon>Chordata</taxon>
        <taxon>Craniata</taxon>
        <taxon>Vertebrata</taxon>
        <taxon>Euteleostomi</taxon>
        <taxon>Mammalia</taxon>
        <taxon>Eutheria</taxon>
        <taxon>Euarchontoglires</taxon>
        <taxon>Glires</taxon>
        <taxon>Rodentia</taxon>
        <taxon>Sciuromorpha</taxon>
        <taxon>Sciuridae</taxon>
        <taxon>Xerinae</taxon>
        <taxon>Marmotini</taxon>
        <taxon>Spermophilus</taxon>
    </lineage>
</organism>
<proteinExistence type="predicted"/>
<sequence length="158" mass="17605">MLAAKEMQLREFQEEMTALKENLLADDKEPCCLSQRSVPKDPCRLHRENDQIMCNMEQWAKEQKIANEKLGNKLREQVKYIAKLTGEKEIKKRHSHSQVTHVPGTQGQVLWIDGSSHLPLLWQHFSCSAAPAPARLLHPGAPPSSVTEPGPAGTAPGP</sequence>
<dbReference type="PANTHER" id="PTHR18881">
    <property type="entry name" value="POLYAMINE-MODULATED FACTOR 1-BINDING PROTEIN 1-RELATED"/>
    <property type="match status" value="1"/>
</dbReference>
<feature type="region of interest" description="Disordered" evidence="2">
    <location>
        <begin position="136"/>
        <end position="158"/>
    </location>
</feature>
<evidence type="ECO:0008006" key="5">
    <source>
        <dbReference type="Google" id="ProtNLM"/>
    </source>
</evidence>
<evidence type="ECO:0000256" key="2">
    <source>
        <dbReference type="SAM" id="MobiDB-lite"/>
    </source>
</evidence>
<dbReference type="AlphaFoldDB" id="A0A8C9QLI1"/>
<evidence type="ECO:0000313" key="3">
    <source>
        <dbReference type="Ensembl" id="ENSSDAP00000026668.1"/>
    </source>
</evidence>
<protein>
    <recommendedName>
        <fullName evidence="5">Polyamine modulated factor 1 binding protein 1</fullName>
    </recommendedName>
</protein>
<feature type="coiled-coil region" evidence="1">
    <location>
        <begin position="2"/>
        <end position="29"/>
    </location>
</feature>
<dbReference type="Ensembl" id="ENSSDAT00000030489.1">
    <property type="protein sequence ID" value="ENSSDAP00000026668.1"/>
    <property type="gene ID" value="ENSSDAG00000024194.1"/>
</dbReference>
<dbReference type="PANTHER" id="PTHR18881:SF2">
    <property type="entry name" value="POLYAMINE-MODULATED FACTOR 1-BINDING PROTEIN 1"/>
    <property type="match status" value="1"/>
</dbReference>
<evidence type="ECO:0000313" key="4">
    <source>
        <dbReference type="Proteomes" id="UP000694422"/>
    </source>
</evidence>
<keyword evidence="1" id="KW-0175">Coiled coil</keyword>
<dbReference type="InterPro" id="IPR037391">
    <property type="entry name" value="PMF1-bd"/>
</dbReference>
<accession>A0A8C9QLI1</accession>
<name>A0A8C9QLI1_SPEDA</name>
<dbReference type="GO" id="GO:0007283">
    <property type="term" value="P:spermatogenesis"/>
    <property type="evidence" value="ECO:0007669"/>
    <property type="project" value="TreeGrafter"/>
</dbReference>
<evidence type="ECO:0000256" key="1">
    <source>
        <dbReference type="SAM" id="Coils"/>
    </source>
</evidence>
<keyword evidence="4" id="KW-1185">Reference proteome</keyword>
<reference evidence="3" key="1">
    <citation type="submission" date="2025-08" db="UniProtKB">
        <authorList>
            <consortium name="Ensembl"/>
        </authorList>
    </citation>
    <scope>IDENTIFICATION</scope>
</reference>